<dbReference type="Proteomes" id="UP000232883">
    <property type="component" value="Chromosome"/>
</dbReference>
<dbReference type="AlphaFoldDB" id="A0A2K8Z1C3"/>
<dbReference type="InterPro" id="IPR027417">
    <property type="entry name" value="P-loop_NTPase"/>
</dbReference>
<proteinExistence type="predicted"/>
<dbReference type="EMBL" id="CP025096">
    <property type="protein sequence ID" value="AUD03700.1"/>
    <property type="molecule type" value="Genomic_DNA"/>
</dbReference>
<evidence type="ECO:0008006" key="3">
    <source>
        <dbReference type="Google" id="ProtNLM"/>
    </source>
</evidence>
<keyword evidence="2" id="KW-1185">Reference proteome</keyword>
<protein>
    <recommendedName>
        <fullName evidence="3">ATP-binding protein</fullName>
    </recommendedName>
</protein>
<gene>
    <name evidence="1" type="ORF">CWM47_18810</name>
</gene>
<evidence type="ECO:0000313" key="1">
    <source>
        <dbReference type="EMBL" id="AUD03700.1"/>
    </source>
</evidence>
<sequence>MKKATRMDEIDAAVNKLEPVTPNDEFYVDFKNLRGDFQERDVMRILNVTKPDGHYRFNYQPNRSNKTLLFLAGMRGSGKTSELAKYAQLLHSPDCFFVVTCNVDEELDMDNVQYMDILVFQLEKLLQKAAEVDLSVSDDILESMNQWFQERVNEINRSLKAEGNAELEVDNDSPFSVAGLLGKLLGVTTKLKLGLSGSYERAVAIRTTIKNRFPDFSIKFNTFIEQTNEQLRREGKGQEVLFIVDGLEKTMSATTRRAIIMDESNRIRQIKANTIFTLPIELMKEEQHIRNFSEIITFPFIKIIDRDGSIVHEAIERFEEFVCKRVAVELFDSPKTIHLAIHYSGGSPRQLLRIIEQAGWQADTNVGQITNENMQRAIDKLGNATARYLEPADFSILKTLKTDLDAGNPIGFDSSSQNLLEKEIIFEYNDGTYKRVNPLLEVSRLYQHRVVGEA</sequence>
<dbReference type="RefSeq" id="WP_100989767.1">
    <property type="nucleotide sequence ID" value="NZ_CP025096.1"/>
</dbReference>
<dbReference type="KEGG" id="spir:CWM47_18810"/>
<evidence type="ECO:0000313" key="2">
    <source>
        <dbReference type="Proteomes" id="UP000232883"/>
    </source>
</evidence>
<dbReference type="SUPFAM" id="SSF52540">
    <property type="entry name" value="P-loop containing nucleoside triphosphate hydrolases"/>
    <property type="match status" value="1"/>
</dbReference>
<name>A0A2K8Z1C3_9BACT</name>
<accession>A0A2K8Z1C3</accession>
<reference evidence="1 2" key="1">
    <citation type="submission" date="2017-11" db="EMBL/GenBank/DDBJ databases">
        <title>Taxonomic description and genome sequences of Spirosoma HA7 sp. nov., isolated from pollen microhabitat of Corylus avellana.</title>
        <authorList>
            <person name="Ambika Manirajan B."/>
            <person name="Suarez C."/>
            <person name="Ratering S."/>
            <person name="Geissler-Plaum R."/>
            <person name="Cardinale M."/>
            <person name="Sylvia S."/>
        </authorList>
    </citation>
    <scope>NUCLEOTIDE SEQUENCE [LARGE SCALE GENOMIC DNA]</scope>
    <source>
        <strain evidence="1 2">HA7</strain>
    </source>
</reference>
<dbReference type="OrthoDB" id="9795573at2"/>
<organism evidence="1 2">
    <name type="scientific">Spirosoma pollinicola</name>
    <dbReference type="NCBI Taxonomy" id="2057025"/>
    <lineage>
        <taxon>Bacteria</taxon>
        <taxon>Pseudomonadati</taxon>
        <taxon>Bacteroidota</taxon>
        <taxon>Cytophagia</taxon>
        <taxon>Cytophagales</taxon>
        <taxon>Cytophagaceae</taxon>
        <taxon>Spirosoma</taxon>
    </lineage>
</organism>